<protein>
    <submittedName>
        <fullName evidence="1">Uncharacterized protein</fullName>
    </submittedName>
</protein>
<dbReference type="RefSeq" id="WP_234910090.1">
    <property type="nucleotide sequence ID" value="NZ_CP157960.1"/>
</dbReference>
<gene>
    <name evidence="1" type="ORF">ABM479_11715</name>
</gene>
<organism evidence="1">
    <name type="scientific">Rhizobium sp. ZPR3</name>
    <dbReference type="NCBI Taxonomy" id="3158967"/>
    <lineage>
        <taxon>Bacteria</taxon>
        <taxon>Pseudomonadati</taxon>
        <taxon>Pseudomonadota</taxon>
        <taxon>Alphaproteobacteria</taxon>
        <taxon>Hyphomicrobiales</taxon>
        <taxon>Rhizobiaceae</taxon>
        <taxon>Rhizobium/Agrobacterium group</taxon>
        <taxon>Rhizobium</taxon>
    </lineage>
</organism>
<sequence>MPEDGKGCRKVTLHVAASNQGVPSPRRCWQDHIDLAHICDRSTVLAASSKENQLRLLSATLFACGCVSLVDGPLWPPAQTYVDKTVQCSQSSNPARCEHTRDSWKADYEEAIAGGYRAQKHVALCLSTGCDQAIQPDKMLGCAWRMVIAEARHAQPDSMDFANLNRFCGTDYIDQKGKLSAASQAKAMIRLIGK</sequence>
<dbReference type="EMBL" id="CP157960">
    <property type="protein sequence ID" value="XBT91480.1"/>
    <property type="molecule type" value="Genomic_DNA"/>
</dbReference>
<evidence type="ECO:0000313" key="1">
    <source>
        <dbReference type="EMBL" id="XBT91480.1"/>
    </source>
</evidence>
<reference evidence="1" key="1">
    <citation type="submission" date="2024-06" db="EMBL/GenBank/DDBJ databases">
        <authorList>
            <person name="Li T."/>
            <person name="Gao R."/>
        </authorList>
    </citation>
    <scope>NUCLEOTIDE SEQUENCE</scope>
    <source>
        <strain evidence="1">ZPR3</strain>
    </source>
</reference>
<accession>A0AAU7RMT5</accession>
<dbReference type="AlphaFoldDB" id="A0AAU7RMT5"/>
<name>A0AAU7RMT5_9HYPH</name>
<proteinExistence type="predicted"/>